<dbReference type="EMBL" id="CAAALY010003987">
    <property type="protein sequence ID" value="VEL08448.1"/>
    <property type="molecule type" value="Genomic_DNA"/>
</dbReference>
<proteinExistence type="predicted"/>
<accession>A0A448WCH9</accession>
<comment type="caution">
    <text evidence="1">The sequence shown here is derived from an EMBL/GenBank/DDBJ whole genome shotgun (WGS) entry which is preliminary data.</text>
</comment>
<dbReference type="Proteomes" id="UP000784294">
    <property type="component" value="Unassembled WGS sequence"/>
</dbReference>
<evidence type="ECO:0000313" key="2">
    <source>
        <dbReference type="Proteomes" id="UP000784294"/>
    </source>
</evidence>
<keyword evidence="2" id="KW-1185">Reference proteome</keyword>
<protein>
    <submittedName>
        <fullName evidence="1">Uncharacterized protein</fullName>
    </submittedName>
</protein>
<evidence type="ECO:0000313" key="1">
    <source>
        <dbReference type="EMBL" id="VEL08448.1"/>
    </source>
</evidence>
<name>A0A448WCH9_9PLAT</name>
<dbReference type="AlphaFoldDB" id="A0A448WCH9"/>
<sequence length="72" mass="7950">MGGAESPFCQHCGVVVKVETLRCSIRVRVPRGVLARPRRGRACGSLWMGIPLGKQGYAKFNYQLFITLNEIG</sequence>
<reference evidence="1" key="1">
    <citation type="submission" date="2018-11" db="EMBL/GenBank/DDBJ databases">
        <authorList>
            <consortium name="Pathogen Informatics"/>
        </authorList>
    </citation>
    <scope>NUCLEOTIDE SEQUENCE</scope>
</reference>
<gene>
    <name evidence="1" type="ORF">PXEA_LOCUS1888</name>
</gene>
<organism evidence="1 2">
    <name type="scientific">Protopolystoma xenopodis</name>
    <dbReference type="NCBI Taxonomy" id="117903"/>
    <lineage>
        <taxon>Eukaryota</taxon>
        <taxon>Metazoa</taxon>
        <taxon>Spiralia</taxon>
        <taxon>Lophotrochozoa</taxon>
        <taxon>Platyhelminthes</taxon>
        <taxon>Monogenea</taxon>
        <taxon>Polyopisthocotylea</taxon>
        <taxon>Polystomatidea</taxon>
        <taxon>Polystomatidae</taxon>
        <taxon>Protopolystoma</taxon>
    </lineage>
</organism>